<keyword evidence="1" id="KW-0472">Membrane</keyword>
<proteinExistence type="predicted"/>
<feature type="transmembrane region" description="Helical" evidence="1">
    <location>
        <begin position="54"/>
        <end position="73"/>
    </location>
</feature>
<feature type="transmembrane region" description="Helical" evidence="1">
    <location>
        <begin position="21"/>
        <end position="42"/>
    </location>
</feature>
<organism evidence="2 3">
    <name type="scientific">Planoprotostelium fungivorum</name>
    <dbReference type="NCBI Taxonomy" id="1890364"/>
    <lineage>
        <taxon>Eukaryota</taxon>
        <taxon>Amoebozoa</taxon>
        <taxon>Evosea</taxon>
        <taxon>Variosea</taxon>
        <taxon>Cavosteliida</taxon>
        <taxon>Cavosteliaceae</taxon>
        <taxon>Planoprotostelium</taxon>
    </lineage>
</organism>
<protein>
    <submittedName>
        <fullName evidence="2">Uncharacterized protein</fullName>
    </submittedName>
</protein>
<accession>A0A2P6P0A2</accession>
<reference evidence="2 3" key="1">
    <citation type="journal article" date="2018" name="Genome Biol. Evol.">
        <title>Multiple Roots of Fruiting Body Formation in Amoebozoa.</title>
        <authorList>
            <person name="Hillmann F."/>
            <person name="Forbes G."/>
            <person name="Novohradska S."/>
            <person name="Ferling I."/>
            <person name="Riege K."/>
            <person name="Groth M."/>
            <person name="Westermann M."/>
            <person name="Marz M."/>
            <person name="Spaller T."/>
            <person name="Winckler T."/>
            <person name="Schaap P."/>
            <person name="Glockner G."/>
        </authorList>
    </citation>
    <scope>NUCLEOTIDE SEQUENCE [LARGE SCALE GENOMIC DNA]</scope>
    <source>
        <strain evidence="2 3">Jena</strain>
    </source>
</reference>
<comment type="caution">
    <text evidence="2">The sequence shown here is derived from an EMBL/GenBank/DDBJ whole genome shotgun (WGS) entry which is preliminary data.</text>
</comment>
<evidence type="ECO:0000313" key="2">
    <source>
        <dbReference type="EMBL" id="PRP89645.1"/>
    </source>
</evidence>
<feature type="transmembrane region" description="Helical" evidence="1">
    <location>
        <begin position="118"/>
        <end position="136"/>
    </location>
</feature>
<feature type="transmembrane region" description="Helical" evidence="1">
    <location>
        <begin position="156"/>
        <end position="173"/>
    </location>
</feature>
<evidence type="ECO:0000256" key="1">
    <source>
        <dbReference type="SAM" id="Phobius"/>
    </source>
</evidence>
<feature type="transmembrane region" description="Helical" evidence="1">
    <location>
        <begin position="85"/>
        <end position="106"/>
    </location>
</feature>
<sequence length="209" mass="23951">MEEINDDGKRGTQQRQFKSTTLDLCQAFLPLFGIINLLPGVLPDHLHFPYRHTSGYMFAILLVWFLISLGALVKNPYILSQRWAATRVALPAVIISIVGLVTMLYLTFNYYTHEEHAYLFGLGLINLGLTLVLYLYSRIITEHGISHGLRWGYNTLLYTWGPGLVAVVVMAYIEKQWWLMATFLPMITLFTVGMIQGKSFATRHLYKFN</sequence>
<evidence type="ECO:0000313" key="3">
    <source>
        <dbReference type="Proteomes" id="UP000241769"/>
    </source>
</evidence>
<keyword evidence="1" id="KW-1133">Transmembrane helix</keyword>
<dbReference type="AlphaFoldDB" id="A0A2P6P0A2"/>
<keyword evidence="3" id="KW-1185">Reference proteome</keyword>
<name>A0A2P6P0A2_9EUKA</name>
<feature type="transmembrane region" description="Helical" evidence="1">
    <location>
        <begin position="179"/>
        <end position="197"/>
    </location>
</feature>
<dbReference type="EMBL" id="MDYQ01000002">
    <property type="protein sequence ID" value="PRP89645.1"/>
    <property type="molecule type" value="Genomic_DNA"/>
</dbReference>
<gene>
    <name evidence="2" type="ORF">PROFUN_00909</name>
</gene>
<dbReference type="Proteomes" id="UP000241769">
    <property type="component" value="Unassembled WGS sequence"/>
</dbReference>
<keyword evidence="1" id="KW-0812">Transmembrane</keyword>
<dbReference type="InParanoid" id="A0A2P6P0A2"/>